<sequence>MDSDSLKSVLDLPPPFRSIFGFRYFNSLQSECFSICYHSDINMVVSAPTGSGKTVLFELCILRLLSRFMTQDMRFIHAKGTLKTIYIAPSKALVQEKLRDWNKRFGSWGISCLELTGDNDAYNTRNLQEADIILTTPEKFDAVTRYRIKDGGLSFFSDIALVLIDEVHLLNDPRGAALEAIVSRIKMLARNPDLKLSPLAHVRLLAVSATIPNLEDLAEWLMVPPQGMKRFGEEMRPVKLTTRVLGAQEAAQRLTQTALTYGYSNPFINSKEQQERLREASLSCSDKHMQSYIPYGGVIYKFSAPPILLLMESTYQPIPNKEKGLYMEYDRSTVMQMCGRAGRPPFDDTGTVIIMTRKETVHLYENMLNGCEVVESQYVTTEIVQLTISDITRAIEWIKCSYLYDPGKYSVRKGITNEQIEKHMQEPGRLMTKYYLRFNTMKYIMQAPASCSLEDALRIVSQAEEIAWIQLRRNEKKLLNDINIDKNRRLRFHVLGDKGKPKKRIQTTEEKIFVLANDFLTGDPLVHDLSMTQDMNSICSNGCRIAKCMKEYFIHKKSYTGALNSTLIAKSLYQKLWDNSQYLLKQLPGIGMVTAKALHSMGIDSFEKLAEADPRKIEIVTGRKYPFGNQIKESLQSLPPKVEMEVKEIDNQKQGKTKLLITLTRLSEPVQSSKRHYADMVVGSEEDNLIHFHEKISRVDEFNSPYNATVLLSHSLKGNLTVKADLIFEEYLGVDVHKKLVLKETNANSNPRSKNKQSFPSSEPKVGTLKNSGESKRMQSSALPSFNLIDEELPEGTEGRLAIEAEDEDCKIISESTVFDHIREKAKSFPVLSTSNNLHPLSSQFLNLTRKRSRDKLLEPHCEIVLLEDFADNIPKQSAFSPLREPSETVKSGFNIDSTGDSDSKQSIGNEGGSSLEMKRGAPNKPLTEEMIFDLIRKKSKNFPVLNGLKVTDSEPEPFLGMEDGLFDGMQPDHTMSKEVHSRKMLRISPNIPSLDLIEKLYPSVVSRTSLDTLPKDTVCLDNSMVNKKSSLGMELGASPEREVMAASHKVAHAAYNRPSILKEIIYGIMAGLAAGFLWKMHHWNNQRRTKEFYDLLERGEISVVLKDE</sequence>
<dbReference type="Gene3D" id="3.40.50.300">
    <property type="entry name" value="P-loop containing nucleotide triphosphate hydrolases"/>
    <property type="match status" value="2"/>
</dbReference>
<dbReference type="GO" id="GO:0016787">
    <property type="term" value="F:hydrolase activity"/>
    <property type="evidence" value="ECO:0007669"/>
    <property type="project" value="UniProtKB-KW"/>
</dbReference>
<organism evidence="3 4">
    <name type="scientific">Punica granatum</name>
    <name type="common">Pomegranate</name>
    <dbReference type="NCBI Taxonomy" id="22663"/>
    <lineage>
        <taxon>Eukaryota</taxon>
        <taxon>Viridiplantae</taxon>
        <taxon>Streptophyta</taxon>
        <taxon>Embryophyta</taxon>
        <taxon>Tracheophyta</taxon>
        <taxon>Spermatophyta</taxon>
        <taxon>Magnoliopsida</taxon>
        <taxon>eudicotyledons</taxon>
        <taxon>Gunneridae</taxon>
        <taxon>Pentapetalae</taxon>
        <taxon>rosids</taxon>
        <taxon>malvids</taxon>
        <taxon>Myrtales</taxon>
        <taxon>Lythraceae</taxon>
        <taxon>Punica</taxon>
    </lineage>
</organism>
<dbReference type="GO" id="GO:0043138">
    <property type="term" value="F:3'-5' DNA helicase activity"/>
    <property type="evidence" value="ECO:0007669"/>
    <property type="project" value="UniProtKB-EC"/>
</dbReference>
<evidence type="ECO:0000313" key="4">
    <source>
        <dbReference type="Proteomes" id="UP000197138"/>
    </source>
</evidence>
<dbReference type="FunFam" id="1.10.3380.10:FF:000008">
    <property type="entry name" value="DExH-box ATP-dependent RNA helicase DExH17"/>
    <property type="match status" value="1"/>
</dbReference>
<dbReference type="Proteomes" id="UP000197138">
    <property type="component" value="Unassembled WGS sequence"/>
</dbReference>
<dbReference type="GO" id="GO:0003676">
    <property type="term" value="F:nucleic acid binding"/>
    <property type="evidence" value="ECO:0007669"/>
    <property type="project" value="InterPro"/>
</dbReference>
<dbReference type="InterPro" id="IPR011545">
    <property type="entry name" value="DEAD/DEAH_box_helicase_dom"/>
</dbReference>
<dbReference type="PROSITE" id="PS51192">
    <property type="entry name" value="HELICASE_ATP_BIND_1"/>
    <property type="match status" value="1"/>
</dbReference>
<name>A0A218WCR5_PUNGR</name>
<feature type="region of interest" description="Disordered" evidence="1">
    <location>
        <begin position="878"/>
        <end position="923"/>
    </location>
</feature>
<gene>
    <name evidence="3" type="ORF">CDL15_Pgr014317</name>
</gene>
<evidence type="ECO:0000256" key="1">
    <source>
        <dbReference type="SAM" id="MobiDB-lite"/>
    </source>
</evidence>
<dbReference type="GO" id="GO:0051321">
    <property type="term" value="P:meiotic cell cycle"/>
    <property type="evidence" value="ECO:0007669"/>
    <property type="project" value="UniProtKB-KW"/>
</dbReference>
<dbReference type="InterPro" id="IPR004179">
    <property type="entry name" value="Sec63-dom"/>
</dbReference>
<feature type="region of interest" description="Disordered" evidence="1">
    <location>
        <begin position="745"/>
        <end position="781"/>
    </location>
</feature>
<dbReference type="SUPFAM" id="SSF52540">
    <property type="entry name" value="P-loop containing nucleoside triphosphate hydrolases"/>
    <property type="match status" value="2"/>
</dbReference>
<dbReference type="InterPro" id="IPR052247">
    <property type="entry name" value="Meiotic_Crossover_Helicase"/>
</dbReference>
<dbReference type="Pfam" id="PF02889">
    <property type="entry name" value="Sec63"/>
    <property type="match status" value="1"/>
</dbReference>
<dbReference type="EMBL" id="MTKT01004609">
    <property type="protein sequence ID" value="OWM70644.1"/>
    <property type="molecule type" value="Genomic_DNA"/>
</dbReference>
<dbReference type="Gene3D" id="1.10.150.20">
    <property type="entry name" value="5' to 3' exonuclease, C-terminal subdomain"/>
    <property type="match status" value="1"/>
</dbReference>
<feature type="domain" description="Helicase ATP-binding" evidence="2">
    <location>
        <begin position="34"/>
        <end position="229"/>
    </location>
</feature>
<comment type="caution">
    <text evidence="3">The sequence shown here is derived from an EMBL/GenBank/DDBJ whole genome shotgun (WGS) entry which is preliminary data.</text>
</comment>
<proteinExistence type="predicted"/>
<dbReference type="SMART" id="SM00487">
    <property type="entry name" value="DEXDc"/>
    <property type="match status" value="1"/>
</dbReference>
<dbReference type="PANTHER" id="PTHR47835">
    <property type="entry name" value="HFM1, ATP DEPENDENT DNA HELICASE HOMOLOG"/>
    <property type="match status" value="1"/>
</dbReference>
<evidence type="ECO:0000259" key="2">
    <source>
        <dbReference type="PROSITE" id="PS51192"/>
    </source>
</evidence>
<dbReference type="CDD" id="cd18023">
    <property type="entry name" value="DEXHc_HFM1"/>
    <property type="match status" value="1"/>
</dbReference>
<dbReference type="GO" id="GO:0005524">
    <property type="term" value="F:ATP binding"/>
    <property type="evidence" value="ECO:0007669"/>
    <property type="project" value="InterPro"/>
</dbReference>
<evidence type="ECO:0000313" key="3">
    <source>
        <dbReference type="EMBL" id="OWM70644.1"/>
    </source>
</evidence>
<dbReference type="Pfam" id="PF00270">
    <property type="entry name" value="DEAD"/>
    <property type="match status" value="1"/>
</dbReference>
<accession>A0A218WCR5</accession>
<dbReference type="AlphaFoldDB" id="A0A218WCR5"/>
<reference evidence="4" key="1">
    <citation type="journal article" date="2017" name="Plant J.">
        <title>The pomegranate (Punica granatum L.) genome and the genomics of punicalagin biosynthesis.</title>
        <authorList>
            <person name="Qin G."/>
            <person name="Xu C."/>
            <person name="Ming R."/>
            <person name="Tang H."/>
            <person name="Guyot R."/>
            <person name="Kramer E.M."/>
            <person name="Hu Y."/>
            <person name="Yi X."/>
            <person name="Qi Y."/>
            <person name="Xu X."/>
            <person name="Gao Z."/>
            <person name="Pan H."/>
            <person name="Jian J."/>
            <person name="Tian Y."/>
            <person name="Yue Z."/>
            <person name="Xu Y."/>
        </authorList>
    </citation>
    <scope>NUCLEOTIDE SEQUENCE [LARGE SCALE GENOMIC DNA]</scope>
    <source>
        <strain evidence="4">cv. Dabenzi</strain>
    </source>
</reference>
<dbReference type="InterPro" id="IPR014001">
    <property type="entry name" value="Helicase_ATP-bd"/>
</dbReference>
<feature type="compositionally biased region" description="Polar residues" evidence="1">
    <location>
        <begin position="745"/>
        <end position="761"/>
    </location>
</feature>
<dbReference type="PANTHER" id="PTHR47835:SF3">
    <property type="entry name" value="HELICASE FOR MEIOSIS 1"/>
    <property type="match status" value="1"/>
</dbReference>
<dbReference type="SMART" id="SM00973">
    <property type="entry name" value="Sec63"/>
    <property type="match status" value="1"/>
</dbReference>
<dbReference type="SUPFAM" id="SSF158702">
    <property type="entry name" value="Sec63 N-terminal domain-like"/>
    <property type="match status" value="1"/>
</dbReference>
<dbReference type="Gene3D" id="1.10.3380.10">
    <property type="entry name" value="Sec63 N-terminal domain-like domain"/>
    <property type="match status" value="1"/>
</dbReference>
<feature type="compositionally biased region" description="Polar residues" evidence="1">
    <location>
        <begin position="889"/>
        <end position="909"/>
    </location>
</feature>
<protein>
    <recommendedName>
        <fullName evidence="2">Helicase ATP-binding domain-containing protein</fullName>
    </recommendedName>
</protein>
<dbReference type="InterPro" id="IPR027417">
    <property type="entry name" value="P-loop_NTPase"/>
</dbReference>